<proteinExistence type="predicted"/>
<accession>A0A2G6KIL8</accession>
<comment type="caution">
    <text evidence="1">The sequence shown here is derived from an EMBL/GenBank/DDBJ whole genome shotgun (WGS) entry which is preliminary data.</text>
</comment>
<organism evidence="1 2">
    <name type="scientific">candidate division KSB3 bacterium</name>
    <dbReference type="NCBI Taxonomy" id="2044937"/>
    <lineage>
        <taxon>Bacteria</taxon>
        <taxon>candidate division KSB3</taxon>
    </lineage>
</organism>
<dbReference type="EMBL" id="PDSK01000052">
    <property type="protein sequence ID" value="PIE35220.1"/>
    <property type="molecule type" value="Genomic_DNA"/>
</dbReference>
<reference evidence="1 2" key="1">
    <citation type="submission" date="2017-10" db="EMBL/GenBank/DDBJ databases">
        <title>Novel microbial diversity and functional potential in the marine mammal oral microbiome.</title>
        <authorList>
            <person name="Dudek N.K."/>
            <person name="Sun C.L."/>
            <person name="Burstein D."/>
            <person name="Kantor R.S."/>
            <person name="Aliaga Goltsman D.S."/>
            <person name="Bik E.M."/>
            <person name="Thomas B.C."/>
            <person name="Banfield J.F."/>
            <person name="Relman D.A."/>
        </authorList>
    </citation>
    <scope>NUCLEOTIDE SEQUENCE [LARGE SCALE GENOMIC DNA]</scope>
    <source>
        <strain evidence="1">DOLJORAL78_47_16</strain>
    </source>
</reference>
<evidence type="ECO:0000313" key="2">
    <source>
        <dbReference type="Proteomes" id="UP000230821"/>
    </source>
</evidence>
<name>A0A2G6KIL8_9BACT</name>
<sequence length="395" mass="44728">ANSQIAALKVLTVDGYAYTGWIVNGAQINASIEPLFLTTMPALAANGDWLTPFTGNTATVQPACSNVILTVPATVKRDEIFEVSLTADPPPQSADIPVIWHLIGQKNQNLPERGEVQMYDFGYDIDGDGDIDPGQMASFFNPSASGTTAINVVYNLYQPSETIKIQATIGRYTFESLPIEVTYQIRKYTTEQGYIHTNDFDENADPLKTIQYWVDYWDDWNYPEGSEPYTFKMNGDVIVDKLTYDLAKSVCFKESHMAFTNLMQVKDYTIPSFSSERDVNWSAEPQEDGGYKLGEGHPKMQYTGVTNASEAQSLKWGIRWLYAKKSDALEYKQETNEVYNLTWYNWTKTLEEYNGEEEKVQYAKDVMALYLSGKNPHEGNPEYMWPIMTNGKARE</sequence>
<dbReference type="Proteomes" id="UP000230821">
    <property type="component" value="Unassembled WGS sequence"/>
</dbReference>
<protein>
    <submittedName>
        <fullName evidence="1">Uncharacterized protein</fullName>
    </submittedName>
</protein>
<evidence type="ECO:0000313" key="1">
    <source>
        <dbReference type="EMBL" id="PIE35220.1"/>
    </source>
</evidence>
<gene>
    <name evidence="1" type="ORF">CSA56_05125</name>
</gene>
<dbReference type="AlphaFoldDB" id="A0A2G6KIL8"/>
<feature type="non-terminal residue" evidence="1">
    <location>
        <position position="1"/>
    </location>
</feature>